<name>A0A0S2ZNW3_9FUSO</name>
<evidence type="ECO:0000256" key="1">
    <source>
        <dbReference type="ARBA" id="ARBA00023002"/>
    </source>
</evidence>
<dbReference type="GO" id="GO:0010181">
    <property type="term" value="F:FMN binding"/>
    <property type="evidence" value="ECO:0007669"/>
    <property type="project" value="TreeGrafter"/>
</dbReference>
<dbReference type="Proteomes" id="UP000063275">
    <property type="component" value="Chromosome"/>
</dbReference>
<dbReference type="GO" id="GO:0009055">
    <property type="term" value="F:electron transfer activity"/>
    <property type="evidence" value="ECO:0007669"/>
    <property type="project" value="TreeGrafter"/>
</dbReference>
<feature type="domain" description="Flavodoxin-like fold" evidence="2">
    <location>
        <begin position="2"/>
        <end position="166"/>
    </location>
</feature>
<protein>
    <submittedName>
        <fullName evidence="3">NAD(P)H dehydrogenase</fullName>
    </submittedName>
</protein>
<evidence type="ECO:0000313" key="3">
    <source>
        <dbReference type="EMBL" id="ALQ40650.1"/>
    </source>
</evidence>
<dbReference type="InterPro" id="IPR046980">
    <property type="entry name" value="KefG/KefF"/>
</dbReference>
<dbReference type="PANTHER" id="PTHR47307">
    <property type="entry name" value="GLUTATHIONE-REGULATED POTASSIUM-EFFLUX SYSTEM ANCILLARY PROTEIN KEFG"/>
    <property type="match status" value="1"/>
</dbReference>
<dbReference type="InterPro" id="IPR029039">
    <property type="entry name" value="Flavoprotein-like_sf"/>
</dbReference>
<dbReference type="RefSeq" id="WP_029492963.1">
    <property type="nucleotide sequence ID" value="NZ_ATKF01000036.1"/>
</dbReference>
<keyword evidence="1" id="KW-0560">Oxidoreductase</keyword>
<accession>A0A0S2ZNW3</accession>
<dbReference type="KEGG" id="fhw:RN87_08935"/>
<gene>
    <name evidence="3" type="ORF">RN87_08935</name>
</gene>
<sequence>MKKTLIILAHPDLTRSMANKKLKEEVEKNKDIIIHNIYEEYPNGKINLEKELNLLKETGTLILQFPMQWFNCPSLLKEWIDTVFMSAHFTENEEKILANKKIGLAVTTGGVKEIYDGKLEGILAPFLLSIDYLNAKNIPIFSIHGVMPGKISETEIEENAKKYVEYIKNNIE</sequence>
<proteinExistence type="predicted"/>
<evidence type="ECO:0000313" key="4">
    <source>
        <dbReference type="Proteomes" id="UP000063275"/>
    </source>
</evidence>
<dbReference type="InterPro" id="IPR003680">
    <property type="entry name" value="Flavodoxin_fold"/>
</dbReference>
<dbReference type="AlphaFoldDB" id="A0A0S2ZNW3"/>
<dbReference type="SUPFAM" id="SSF52218">
    <property type="entry name" value="Flavoproteins"/>
    <property type="match status" value="1"/>
</dbReference>
<organism evidence="3">
    <name type="scientific">Fusobacterium hwasookii ChDC F174</name>
    <dbReference type="NCBI Taxonomy" id="1307442"/>
    <lineage>
        <taxon>Bacteria</taxon>
        <taxon>Fusobacteriati</taxon>
        <taxon>Fusobacteriota</taxon>
        <taxon>Fusobacteriia</taxon>
        <taxon>Fusobacteriales</taxon>
        <taxon>Fusobacteriaceae</taxon>
        <taxon>Fusobacterium</taxon>
    </lineage>
</organism>
<dbReference type="Pfam" id="PF02525">
    <property type="entry name" value="Flavodoxin_2"/>
    <property type="match status" value="1"/>
</dbReference>
<dbReference type="PANTHER" id="PTHR47307:SF1">
    <property type="entry name" value="GLUTATHIONE-REGULATED POTASSIUM-EFFLUX SYSTEM ANCILLARY PROTEIN KEFG"/>
    <property type="match status" value="1"/>
</dbReference>
<dbReference type="EMBL" id="CP013331">
    <property type="protein sequence ID" value="ALQ40650.1"/>
    <property type="molecule type" value="Genomic_DNA"/>
</dbReference>
<dbReference type="OrthoDB" id="9805976at2"/>
<evidence type="ECO:0000259" key="2">
    <source>
        <dbReference type="Pfam" id="PF02525"/>
    </source>
</evidence>
<dbReference type="GO" id="GO:0003955">
    <property type="term" value="F:NAD(P)H dehydrogenase (quinone) activity"/>
    <property type="evidence" value="ECO:0007669"/>
    <property type="project" value="TreeGrafter"/>
</dbReference>
<dbReference type="Gene3D" id="3.40.50.360">
    <property type="match status" value="1"/>
</dbReference>
<reference evidence="3 4" key="1">
    <citation type="submission" date="2015-11" db="EMBL/GenBank/DDBJ databases">
        <authorList>
            <person name="Zhang Y."/>
            <person name="Guo Z."/>
        </authorList>
    </citation>
    <scope>NUCLEOTIDE SEQUENCE [LARGE SCALE GENOMIC DNA]</scope>
    <source>
        <strain evidence="3 4">ChDC F174</strain>
    </source>
</reference>